<gene>
    <name evidence="1" type="ORF">Patl1_22593</name>
</gene>
<keyword evidence="2" id="KW-1185">Reference proteome</keyword>
<protein>
    <submittedName>
        <fullName evidence="1">Uncharacterized protein</fullName>
    </submittedName>
</protein>
<sequence length="39" mass="4613">MLMHLSSIRDHVNAIHIHHVTTNIQRLLPIYKHKACKKN</sequence>
<comment type="caution">
    <text evidence="1">The sequence shown here is derived from an EMBL/GenBank/DDBJ whole genome shotgun (WGS) entry which is preliminary data.</text>
</comment>
<evidence type="ECO:0000313" key="2">
    <source>
        <dbReference type="Proteomes" id="UP001164250"/>
    </source>
</evidence>
<dbReference type="EMBL" id="CM047909">
    <property type="protein sequence ID" value="KAJ0078630.1"/>
    <property type="molecule type" value="Genomic_DNA"/>
</dbReference>
<name>A0ACC0ZX87_9ROSI</name>
<accession>A0ACC0ZX87</accession>
<reference evidence="2" key="1">
    <citation type="journal article" date="2023" name="G3 (Bethesda)">
        <title>Genome assembly and association tests identify interacting loci associated with vigor, precocity, and sex in interspecific pistachio rootstocks.</title>
        <authorList>
            <person name="Palmer W."/>
            <person name="Jacygrad E."/>
            <person name="Sagayaradj S."/>
            <person name="Cavanaugh K."/>
            <person name="Han R."/>
            <person name="Bertier L."/>
            <person name="Beede B."/>
            <person name="Kafkas S."/>
            <person name="Golino D."/>
            <person name="Preece J."/>
            <person name="Michelmore R."/>
        </authorList>
    </citation>
    <scope>NUCLEOTIDE SEQUENCE [LARGE SCALE GENOMIC DNA]</scope>
</reference>
<proteinExistence type="predicted"/>
<evidence type="ECO:0000313" key="1">
    <source>
        <dbReference type="EMBL" id="KAJ0078630.1"/>
    </source>
</evidence>
<dbReference type="Proteomes" id="UP001164250">
    <property type="component" value="Chromosome 13"/>
</dbReference>
<organism evidence="1 2">
    <name type="scientific">Pistacia atlantica</name>
    <dbReference type="NCBI Taxonomy" id="434234"/>
    <lineage>
        <taxon>Eukaryota</taxon>
        <taxon>Viridiplantae</taxon>
        <taxon>Streptophyta</taxon>
        <taxon>Embryophyta</taxon>
        <taxon>Tracheophyta</taxon>
        <taxon>Spermatophyta</taxon>
        <taxon>Magnoliopsida</taxon>
        <taxon>eudicotyledons</taxon>
        <taxon>Gunneridae</taxon>
        <taxon>Pentapetalae</taxon>
        <taxon>rosids</taxon>
        <taxon>malvids</taxon>
        <taxon>Sapindales</taxon>
        <taxon>Anacardiaceae</taxon>
        <taxon>Pistacia</taxon>
    </lineage>
</organism>